<dbReference type="SUPFAM" id="SSF142433">
    <property type="entry name" value="CinA-like"/>
    <property type="match status" value="1"/>
</dbReference>
<gene>
    <name evidence="3" type="ORF">JCM19274_499</name>
</gene>
<dbReference type="STRING" id="221126.SAMN04489722_11488"/>
<dbReference type="InterPro" id="IPR036653">
    <property type="entry name" value="CinA-like_C"/>
</dbReference>
<evidence type="ECO:0000313" key="3">
    <source>
        <dbReference type="EMBL" id="GAL81654.1"/>
    </source>
</evidence>
<dbReference type="SUPFAM" id="SSF53218">
    <property type="entry name" value="Molybdenum cofactor biosynthesis proteins"/>
    <property type="match status" value="1"/>
</dbReference>
<dbReference type="NCBIfam" id="TIGR00199">
    <property type="entry name" value="PncC_domain"/>
    <property type="match status" value="1"/>
</dbReference>
<proteinExistence type="predicted"/>
<dbReference type="PANTHER" id="PTHR13939">
    <property type="entry name" value="NICOTINAMIDE-NUCLEOTIDE AMIDOHYDROLASE PNCC"/>
    <property type="match status" value="1"/>
</dbReference>
<accession>A0A090X181</accession>
<dbReference type="InterPro" id="IPR041424">
    <property type="entry name" value="CinA_KH"/>
</dbReference>
<feature type="domain" description="CinA C-terminal" evidence="1">
    <location>
        <begin position="133"/>
        <end position="285"/>
    </location>
</feature>
<sequence>MNTLGTAPGMWMERNNKVFVSLPGVPFEMEGLIDREVLPRVRDKFDCPYILHRTLLIFGLGESTLAARIEDWEDALPPEIKLAYLPSLGNMRLRLSSKGFDKSKVISEVQKQIDTLIPLIKEEFVGFEEDDASIEAIIGKQLTKIGKTVATAESCTGGKIAERFTANSGASAYFKGSVVSYATESKINILGVSKEAIDTDSVVSAKVAESMAKQVLELFDTDFAIATTGNAGPTKGDSDVEVGTVFIAIATKTGVYSEKFMLGDLRLKVINKGGANKAFEMLLKEIFKN</sequence>
<dbReference type="InterPro" id="IPR050101">
    <property type="entry name" value="CinA"/>
</dbReference>
<dbReference type="PANTHER" id="PTHR13939:SF0">
    <property type="entry name" value="NMN AMIDOHYDROLASE-LIKE PROTEIN YFAY"/>
    <property type="match status" value="1"/>
</dbReference>
<evidence type="ECO:0000259" key="2">
    <source>
        <dbReference type="Pfam" id="PF18146"/>
    </source>
</evidence>
<name>A0A090X181_9FLAO</name>
<protein>
    <submittedName>
        <fullName evidence="3">Molybdopterin binding motif CinA N-terminal domain / C-terminal domain</fullName>
    </submittedName>
</protein>
<dbReference type="EMBL" id="BBNU01000017">
    <property type="protein sequence ID" value="GAL81654.1"/>
    <property type="molecule type" value="Genomic_DNA"/>
</dbReference>
<dbReference type="Gene3D" id="3.90.950.20">
    <property type="entry name" value="CinA-like"/>
    <property type="match status" value="1"/>
</dbReference>
<reference evidence="3 4" key="1">
    <citation type="journal article" date="2014" name="Genome Announc.">
        <title>Draft Genome Sequences of Marine Flavobacterium Algibacter lectus Strains SS8 and NR4.</title>
        <authorList>
            <person name="Takatani N."/>
            <person name="Nakanishi M."/>
            <person name="Meirelles P."/>
            <person name="Mino S."/>
            <person name="Suda W."/>
            <person name="Oshima K."/>
            <person name="Hattori M."/>
            <person name="Ohkuma M."/>
            <person name="Hosokawa M."/>
            <person name="Miyashita K."/>
            <person name="Thompson F.L."/>
            <person name="Niwa A."/>
            <person name="Sawabe T."/>
            <person name="Sawabe T."/>
        </authorList>
    </citation>
    <scope>NUCLEOTIDE SEQUENCE [LARGE SCALE GENOMIC DNA]</scope>
    <source>
        <strain evidence="4">JCM19274</strain>
    </source>
</reference>
<dbReference type="Proteomes" id="UP000029643">
    <property type="component" value="Unassembled WGS sequence"/>
</dbReference>
<dbReference type="Pfam" id="PF02464">
    <property type="entry name" value="CinA"/>
    <property type="match status" value="1"/>
</dbReference>
<evidence type="ECO:0000313" key="4">
    <source>
        <dbReference type="Proteomes" id="UP000029643"/>
    </source>
</evidence>
<dbReference type="Gene3D" id="3.40.980.10">
    <property type="entry name" value="MoaB/Mog-like domain"/>
    <property type="match status" value="1"/>
</dbReference>
<dbReference type="InterPro" id="IPR008136">
    <property type="entry name" value="CinA_C"/>
</dbReference>
<dbReference type="InterPro" id="IPR036425">
    <property type="entry name" value="MoaB/Mog-like_dom_sf"/>
</dbReference>
<comment type="caution">
    <text evidence="3">The sequence shown here is derived from an EMBL/GenBank/DDBJ whole genome shotgun (WGS) entry which is preliminary data.</text>
</comment>
<dbReference type="AlphaFoldDB" id="A0A090X181"/>
<feature type="domain" description="CinA KH" evidence="2">
    <location>
        <begin position="52"/>
        <end position="113"/>
    </location>
</feature>
<dbReference type="Pfam" id="PF18146">
    <property type="entry name" value="CinA_KH"/>
    <property type="match status" value="1"/>
</dbReference>
<evidence type="ECO:0000259" key="1">
    <source>
        <dbReference type="Pfam" id="PF02464"/>
    </source>
</evidence>
<organism evidence="3 4">
    <name type="scientific">Algibacter lectus</name>
    <dbReference type="NCBI Taxonomy" id="221126"/>
    <lineage>
        <taxon>Bacteria</taxon>
        <taxon>Pseudomonadati</taxon>
        <taxon>Bacteroidota</taxon>
        <taxon>Flavobacteriia</taxon>
        <taxon>Flavobacteriales</taxon>
        <taxon>Flavobacteriaceae</taxon>
        <taxon>Algibacter</taxon>
    </lineage>
</organism>